<dbReference type="Pfam" id="PF10861">
    <property type="entry name" value="DUF2784"/>
    <property type="match status" value="1"/>
</dbReference>
<dbReference type="EMBL" id="MHLL01000018">
    <property type="protein sequence ID" value="OGZ09574.1"/>
    <property type="molecule type" value="Genomic_DNA"/>
</dbReference>
<sequence length="141" mass="16012">MQAVSLKMGCSVSEWVFLHKEILAQSVWGFHLIFALWLMLGGFGVMIFDFLKKKWLLLAYAGSVATMFFSQLLFQDCPLTLLERTLKDYGQEKLEIKAGFVTSLLQELTGFSPPEVVVAVAIWLLFIFATFLVLFYLLTDA</sequence>
<gene>
    <name evidence="2" type="ORF">A3D65_06905</name>
</gene>
<accession>A0A1G2D7F1</accession>
<feature type="transmembrane region" description="Helical" evidence="1">
    <location>
        <begin position="28"/>
        <end position="48"/>
    </location>
</feature>
<protein>
    <recommendedName>
        <fullName evidence="4">DUF2784 domain-containing protein</fullName>
    </recommendedName>
</protein>
<keyword evidence="1" id="KW-0472">Membrane</keyword>
<comment type="caution">
    <text evidence="2">The sequence shown here is derived from an EMBL/GenBank/DDBJ whole genome shotgun (WGS) entry which is preliminary data.</text>
</comment>
<evidence type="ECO:0000313" key="3">
    <source>
        <dbReference type="Proteomes" id="UP000177996"/>
    </source>
</evidence>
<organism evidence="2 3">
    <name type="scientific">Candidatus Lloydbacteria bacterium RIFCSPHIGHO2_02_FULL_50_13</name>
    <dbReference type="NCBI Taxonomy" id="1798661"/>
    <lineage>
        <taxon>Bacteria</taxon>
        <taxon>Candidatus Lloydiibacteriota</taxon>
    </lineage>
</organism>
<dbReference type="InterPro" id="IPR021218">
    <property type="entry name" value="DUF2784"/>
</dbReference>
<evidence type="ECO:0000256" key="1">
    <source>
        <dbReference type="SAM" id="Phobius"/>
    </source>
</evidence>
<dbReference type="Proteomes" id="UP000177996">
    <property type="component" value="Unassembled WGS sequence"/>
</dbReference>
<reference evidence="2 3" key="1">
    <citation type="journal article" date="2016" name="Nat. Commun.">
        <title>Thousands of microbial genomes shed light on interconnected biogeochemical processes in an aquifer system.</title>
        <authorList>
            <person name="Anantharaman K."/>
            <person name="Brown C.T."/>
            <person name="Hug L.A."/>
            <person name="Sharon I."/>
            <person name="Castelle C.J."/>
            <person name="Probst A.J."/>
            <person name="Thomas B.C."/>
            <person name="Singh A."/>
            <person name="Wilkins M.J."/>
            <person name="Karaoz U."/>
            <person name="Brodie E.L."/>
            <person name="Williams K.H."/>
            <person name="Hubbard S.S."/>
            <person name="Banfield J.F."/>
        </authorList>
    </citation>
    <scope>NUCLEOTIDE SEQUENCE [LARGE SCALE GENOMIC DNA]</scope>
</reference>
<evidence type="ECO:0000313" key="2">
    <source>
        <dbReference type="EMBL" id="OGZ09574.1"/>
    </source>
</evidence>
<dbReference type="AlphaFoldDB" id="A0A1G2D7F1"/>
<proteinExistence type="predicted"/>
<feature type="transmembrane region" description="Helical" evidence="1">
    <location>
        <begin position="55"/>
        <end position="74"/>
    </location>
</feature>
<feature type="transmembrane region" description="Helical" evidence="1">
    <location>
        <begin position="116"/>
        <end position="138"/>
    </location>
</feature>
<evidence type="ECO:0008006" key="4">
    <source>
        <dbReference type="Google" id="ProtNLM"/>
    </source>
</evidence>
<keyword evidence="1" id="KW-0812">Transmembrane</keyword>
<name>A0A1G2D7F1_9BACT</name>
<keyword evidence="1" id="KW-1133">Transmembrane helix</keyword>